<keyword evidence="3" id="KW-1185">Reference proteome</keyword>
<protein>
    <submittedName>
        <fullName evidence="2">Uncharacterized protein</fullName>
    </submittedName>
</protein>
<evidence type="ECO:0000313" key="3">
    <source>
        <dbReference type="Proteomes" id="UP001174909"/>
    </source>
</evidence>
<gene>
    <name evidence="2" type="ORF">GBAR_LOCUS1408</name>
</gene>
<feature type="compositionally biased region" description="Pro residues" evidence="1">
    <location>
        <begin position="256"/>
        <end position="268"/>
    </location>
</feature>
<feature type="region of interest" description="Disordered" evidence="1">
    <location>
        <begin position="201"/>
        <end position="268"/>
    </location>
</feature>
<sequence>MEIDDESCGEALNFFDGLNMLFYFPDILPQLVFMEPQMLLDKVSELVEETYHMRQGKKAVPGERLRFRDHGEVTEKFLGEFESHYEPPLFTPKELVTLLKGLLVFAEMSEDVYFMPCLLQVVAWKVVEEHRVSGGKALALHFPDSGPLMGTFCSTVAYLLSPENSHPCPWRVAQNEEGAPKCLHRNVIEVHRFRLRRHRVTHRSLHPLRTPHTHRKGTRGRAVETGTRRSVCRSQESREDHRLHKQHSSPSHRMPRPPPPSQTPPRLR</sequence>
<dbReference type="Proteomes" id="UP001174909">
    <property type="component" value="Unassembled WGS sequence"/>
</dbReference>
<reference evidence="2" key="1">
    <citation type="submission" date="2023-03" db="EMBL/GenBank/DDBJ databases">
        <authorList>
            <person name="Steffen K."/>
            <person name="Cardenas P."/>
        </authorList>
    </citation>
    <scope>NUCLEOTIDE SEQUENCE</scope>
</reference>
<proteinExistence type="predicted"/>
<dbReference type="EMBL" id="CASHTH010000208">
    <property type="protein sequence ID" value="CAI7994208.1"/>
    <property type="molecule type" value="Genomic_DNA"/>
</dbReference>
<evidence type="ECO:0000313" key="2">
    <source>
        <dbReference type="EMBL" id="CAI7994208.1"/>
    </source>
</evidence>
<comment type="caution">
    <text evidence="2">The sequence shown here is derived from an EMBL/GenBank/DDBJ whole genome shotgun (WGS) entry which is preliminary data.</text>
</comment>
<accession>A0AA35W2S4</accession>
<feature type="compositionally biased region" description="Basic residues" evidence="1">
    <location>
        <begin position="201"/>
        <end position="219"/>
    </location>
</feature>
<name>A0AA35W2S4_GEOBA</name>
<organism evidence="2 3">
    <name type="scientific">Geodia barretti</name>
    <name type="common">Barrett's horny sponge</name>
    <dbReference type="NCBI Taxonomy" id="519541"/>
    <lineage>
        <taxon>Eukaryota</taxon>
        <taxon>Metazoa</taxon>
        <taxon>Porifera</taxon>
        <taxon>Demospongiae</taxon>
        <taxon>Heteroscleromorpha</taxon>
        <taxon>Tetractinellida</taxon>
        <taxon>Astrophorina</taxon>
        <taxon>Geodiidae</taxon>
        <taxon>Geodia</taxon>
    </lineage>
</organism>
<dbReference type="AlphaFoldDB" id="A0AA35W2S4"/>
<evidence type="ECO:0000256" key="1">
    <source>
        <dbReference type="SAM" id="MobiDB-lite"/>
    </source>
</evidence>